<evidence type="ECO:0000313" key="3">
    <source>
        <dbReference type="Proteomes" id="UP000233365"/>
    </source>
</evidence>
<proteinExistence type="predicted"/>
<evidence type="ECO:0000313" key="2">
    <source>
        <dbReference type="EMBL" id="PKR51236.1"/>
    </source>
</evidence>
<feature type="transmembrane region" description="Helical" evidence="1">
    <location>
        <begin position="137"/>
        <end position="157"/>
    </location>
</feature>
<keyword evidence="1" id="KW-1133">Transmembrane helix</keyword>
<comment type="caution">
    <text evidence="2">The sequence shown here is derived from an EMBL/GenBank/DDBJ whole genome shotgun (WGS) entry which is preliminary data.</text>
</comment>
<keyword evidence="1" id="KW-0812">Transmembrane</keyword>
<feature type="transmembrane region" description="Helical" evidence="1">
    <location>
        <begin position="99"/>
        <end position="128"/>
    </location>
</feature>
<name>A0ABX4RBB3_9PROT</name>
<accession>A0ABX4RBB3</accession>
<feature type="transmembrane region" description="Helical" evidence="1">
    <location>
        <begin position="62"/>
        <end position="87"/>
    </location>
</feature>
<feature type="transmembrane region" description="Helical" evidence="1">
    <location>
        <begin position="252"/>
        <end position="269"/>
    </location>
</feature>
<evidence type="ECO:0008006" key="4">
    <source>
        <dbReference type="Google" id="ProtNLM"/>
    </source>
</evidence>
<sequence length="344" mass="37566">MIVVFILYFVAVYYSLRFCLQDNFHTLRYAILTMLIAQLSFQVLDILDIYHLYDFNTVRMYIFGSIGSTGLYGEGSHVALCLVPLVFLKNRYGHHLNAISILTSVSIALAVSATAFIGIVLLTVLLIVKVNTWPRQVAALGLVVGSISLVLVGWYIFGLEFLSPIARRFYGVFEVMTGTIEPGVNLSAMVYANGVHMALAGLMDIVGSGIGNFSIYFDGAVASSAIERISHGQLNKDDGSCVLLKLIGETGIFGLALVTYFGLSCLAIINKFGNCTISVIACFLVMAAIRSAGYFHGPFVLSFALVGVLWQMGEIWPRTFLNRRTPLISVPELPDPHPNTIQNG</sequence>
<dbReference type="EMBL" id="PGTS01000002">
    <property type="protein sequence ID" value="PKR51236.1"/>
    <property type="molecule type" value="Genomic_DNA"/>
</dbReference>
<feature type="transmembrane region" description="Helical" evidence="1">
    <location>
        <begin position="27"/>
        <end position="50"/>
    </location>
</feature>
<gene>
    <name evidence="2" type="ORF">CU041_06865</name>
</gene>
<dbReference type="Proteomes" id="UP000233365">
    <property type="component" value="Unassembled WGS sequence"/>
</dbReference>
<keyword evidence="1" id="KW-0472">Membrane</keyword>
<reference evidence="2 3" key="1">
    <citation type="submission" date="2017-11" db="EMBL/GenBank/DDBJ databases">
        <title>Biodiversity and function of Thalassospira species in the particle-attached aromatic-hydrocarbon-degrading consortia from the surface seawater of the China South Sea.</title>
        <authorList>
            <person name="Dong C."/>
            <person name="Liu R."/>
            <person name="Shao Z."/>
        </authorList>
    </citation>
    <scope>NUCLEOTIDE SEQUENCE [LARGE SCALE GENOMIC DNA]</scope>
    <source>
        <strain evidence="2 3">139Z-12</strain>
    </source>
</reference>
<keyword evidence="3" id="KW-1185">Reference proteome</keyword>
<protein>
    <recommendedName>
        <fullName evidence="4">O-antigen ligase domain-containing protein</fullName>
    </recommendedName>
</protein>
<organism evidence="2 3">
    <name type="scientific">Thalassospira povalilytica</name>
    <dbReference type="NCBI Taxonomy" id="732237"/>
    <lineage>
        <taxon>Bacteria</taxon>
        <taxon>Pseudomonadati</taxon>
        <taxon>Pseudomonadota</taxon>
        <taxon>Alphaproteobacteria</taxon>
        <taxon>Rhodospirillales</taxon>
        <taxon>Thalassospiraceae</taxon>
        <taxon>Thalassospira</taxon>
    </lineage>
</organism>
<feature type="transmembrane region" description="Helical" evidence="1">
    <location>
        <begin position="276"/>
        <end position="293"/>
    </location>
</feature>
<evidence type="ECO:0000256" key="1">
    <source>
        <dbReference type="SAM" id="Phobius"/>
    </source>
</evidence>